<dbReference type="Proteomes" id="UP000663828">
    <property type="component" value="Unassembled WGS sequence"/>
</dbReference>
<proteinExistence type="predicted"/>
<gene>
    <name evidence="1" type="ORF">XAT740_LOCUS14664</name>
</gene>
<name>A0A814IUZ9_ADIRI</name>
<reference evidence="1" key="1">
    <citation type="submission" date="2021-02" db="EMBL/GenBank/DDBJ databases">
        <authorList>
            <person name="Nowell W R."/>
        </authorList>
    </citation>
    <scope>NUCLEOTIDE SEQUENCE</scope>
</reference>
<organism evidence="1 2">
    <name type="scientific">Adineta ricciae</name>
    <name type="common">Rotifer</name>
    <dbReference type="NCBI Taxonomy" id="249248"/>
    <lineage>
        <taxon>Eukaryota</taxon>
        <taxon>Metazoa</taxon>
        <taxon>Spiralia</taxon>
        <taxon>Gnathifera</taxon>
        <taxon>Rotifera</taxon>
        <taxon>Eurotatoria</taxon>
        <taxon>Bdelloidea</taxon>
        <taxon>Adinetida</taxon>
        <taxon>Adinetidae</taxon>
        <taxon>Adineta</taxon>
    </lineage>
</organism>
<dbReference type="AlphaFoldDB" id="A0A814IUZ9"/>
<keyword evidence="2" id="KW-1185">Reference proteome</keyword>
<sequence>MAATVYCATNTVFHQHSLTTTRAQFSPVRHRTALPTTSSFVSTSSISHIDQSLIVNAKISDENNNNNNNDICEADDQTQHSVPADIDRTTPMIDTDNANHDSNDARLDVEDDVDIDEFLSLVGLRSKTKPVTVPNLDLRPLTQRLASPVCLLPLPKHNERVRQALYIRLPFLKFLTTATCNIEIFCSTDATAKAQSLLPRSTAQTRALSSLNRSPKKRKLSKTDLTNMSVDTIRYKCNKISIMAPTHPAFNCRVVLDRLEHTTIEQIMNNPLEAISTSHQLLRQTSPQFHRRLSSITAMQTERTIVKRKTVTTVLNQSKRLKQTENDGVILHERTASDTSPSLKYQRVYLKCFLCSKRCYVDAHKTDSDVLHTHWLEHDGNLLLNIYDSEIDSILTRVVEFFRTPKYQLLEGKIKTVFILNSKEIRQSTAKSLSDDSCIVID</sequence>
<comment type="caution">
    <text evidence="1">The sequence shown here is derived from an EMBL/GenBank/DDBJ whole genome shotgun (WGS) entry which is preliminary data.</text>
</comment>
<evidence type="ECO:0000313" key="1">
    <source>
        <dbReference type="EMBL" id="CAF1029331.1"/>
    </source>
</evidence>
<dbReference type="EMBL" id="CAJNOR010000886">
    <property type="protein sequence ID" value="CAF1029331.1"/>
    <property type="molecule type" value="Genomic_DNA"/>
</dbReference>
<accession>A0A814IUZ9</accession>
<evidence type="ECO:0000313" key="2">
    <source>
        <dbReference type="Proteomes" id="UP000663828"/>
    </source>
</evidence>
<protein>
    <submittedName>
        <fullName evidence="1">Uncharacterized protein</fullName>
    </submittedName>
</protein>